<evidence type="ECO:0000313" key="2">
    <source>
        <dbReference type="EMBL" id="MCL6728508.1"/>
    </source>
</evidence>
<dbReference type="EMBL" id="JAMGBE010000001">
    <property type="protein sequence ID" value="MCL6728508.1"/>
    <property type="molecule type" value="Genomic_DNA"/>
</dbReference>
<protein>
    <submittedName>
        <fullName evidence="2">Uncharacterized protein</fullName>
    </submittedName>
</protein>
<feature type="signal peptide" evidence="1">
    <location>
        <begin position="1"/>
        <end position="24"/>
    </location>
</feature>
<keyword evidence="1" id="KW-0732">Signal</keyword>
<feature type="chain" id="PRO_5046191278" evidence="1">
    <location>
        <begin position="25"/>
        <end position="226"/>
    </location>
</feature>
<sequence>MMRAKLLLWGVATAVALSSTAALASVVVVRSLGPSAKAYPPGKTLPESASISLKGGDVVTLLGPSSAQTLRGPGNFEAKQVALASAAGKRGRFGALRTAEVAHNPSIWDLDVTQSGKMCVNKAGKLTLWRPDAETAATVKIRSSDGKTQDLAWAAGKASAVWPASLPLANSAEYQIEWPSTGEKSSVTFVTVASAPSDLVGAAQVLIENGCQNQLDLLVESASKSQ</sequence>
<reference evidence="2" key="1">
    <citation type="submission" date="2022-05" db="EMBL/GenBank/DDBJ databases">
        <authorList>
            <person name="Jo J.-H."/>
            <person name="Im W.-T."/>
        </authorList>
    </citation>
    <scope>NUCLEOTIDE SEQUENCE</scope>
    <source>
        <strain evidence="2">SE220</strain>
    </source>
</reference>
<evidence type="ECO:0000313" key="3">
    <source>
        <dbReference type="Proteomes" id="UP001165342"/>
    </source>
</evidence>
<proteinExistence type="predicted"/>
<comment type="caution">
    <text evidence="2">The sequence shown here is derived from an EMBL/GenBank/DDBJ whole genome shotgun (WGS) entry which is preliminary data.</text>
</comment>
<dbReference type="RefSeq" id="WP_249830019.1">
    <property type="nucleotide sequence ID" value="NZ_JAMGBE010000001.1"/>
</dbReference>
<accession>A0ABT0RY37</accession>
<organism evidence="2 3">
    <name type="scientific">Sphingomonas hankyongi</name>
    <dbReference type="NCBI Taxonomy" id="2908209"/>
    <lineage>
        <taxon>Bacteria</taxon>
        <taxon>Pseudomonadati</taxon>
        <taxon>Pseudomonadota</taxon>
        <taxon>Alphaproteobacteria</taxon>
        <taxon>Sphingomonadales</taxon>
        <taxon>Sphingomonadaceae</taxon>
        <taxon>Sphingomonas</taxon>
    </lineage>
</organism>
<name>A0ABT0RY37_9SPHN</name>
<keyword evidence="3" id="KW-1185">Reference proteome</keyword>
<evidence type="ECO:0000256" key="1">
    <source>
        <dbReference type="SAM" id="SignalP"/>
    </source>
</evidence>
<gene>
    <name evidence="2" type="ORF">LZ538_00365</name>
</gene>
<dbReference type="Proteomes" id="UP001165342">
    <property type="component" value="Unassembled WGS sequence"/>
</dbReference>